<evidence type="ECO:0000256" key="3">
    <source>
        <dbReference type="ARBA" id="ARBA00022827"/>
    </source>
</evidence>
<dbReference type="GO" id="GO:0071949">
    <property type="term" value="F:FAD binding"/>
    <property type="evidence" value="ECO:0007669"/>
    <property type="project" value="InterPro"/>
</dbReference>
<dbReference type="EMBL" id="QBKU01000001">
    <property type="protein sequence ID" value="PTX75457.1"/>
    <property type="molecule type" value="Genomic_DNA"/>
</dbReference>
<keyword evidence="2" id="KW-0285">Flavoprotein</keyword>
<dbReference type="AlphaFoldDB" id="A0A2T6CJ04"/>
<dbReference type="PANTHER" id="PTHR43004:SF19">
    <property type="entry name" value="BINDING MONOOXYGENASE, PUTATIVE (JCVI)-RELATED"/>
    <property type="match status" value="1"/>
</dbReference>
<evidence type="ECO:0000256" key="2">
    <source>
        <dbReference type="ARBA" id="ARBA00022630"/>
    </source>
</evidence>
<dbReference type="InterPro" id="IPR050641">
    <property type="entry name" value="RIFMO-like"/>
</dbReference>
<comment type="caution">
    <text evidence="5">The sequence shown here is derived from an EMBL/GenBank/DDBJ whole genome shotgun (WGS) entry which is preliminary data.</text>
</comment>
<dbReference type="SUPFAM" id="SSF51905">
    <property type="entry name" value="FAD/NAD(P)-binding domain"/>
    <property type="match status" value="1"/>
</dbReference>
<feature type="domain" description="FAD-binding" evidence="4">
    <location>
        <begin position="24"/>
        <end position="360"/>
    </location>
</feature>
<accession>A0A2T6CJ04</accession>
<dbReference type="Gene3D" id="3.50.50.60">
    <property type="entry name" value="FAD/NAD(P)-binding domain"/>
    <property type="match status" value="1"/>
</dbReference>
<proteinExistence type="predicted"/>
<reference evidence="5 6" key="1">
    <citation type="submission" date="2018-04" db="EMBL/GenBank/DDBJ databases">
        <title>Genomic Encyclopedia of Archaeal and Bacterial Type Strains, Phase II (KMG-II): from individual species to whole genera.</title>
        <authorList>
            <person name="Goeker M."/>
        </authorList>
    </citation>
    <scope>NUCLEOTIDE SEQUENCE [LARGE SCALE GENOMIC DNA]</scope>
    <source>
        <strain evidence="5 6">DSM 12244</strain>
    </source>
</reference>
<dbReference type="Pfam" id="PF01494">
    <property type="entry name" value="FAD_binding_3"/>
    <property type="match status" value="1"/>
</dbReference>
<evidence type="ECO:0000313" key="5">
    <source>
        <dbReference type="EMBL" id="PTX75457.1"/>
    </source>
</evidence>
<sequence length="534" mass="59064">MAYDYAPYPYIAPPGLSGPEPRHPVVIVGAGPIGLAMAVDLAQQGVKSLVLDDNNVVSVGSRAICWSKRTLEIFDRLGVGERMLEKGVTWKVGRQFHGKDEIYSFDLLPEPGHKYPAFINLQQYYVEQYLVERAQEFPDLIDLRFLNKVIDHTDRGDHVELTVETPDGTYTLEAEWYIACDGAGSATRQRMNLAFDGQTFEEHFLIVDVEMETSPFGDHDTPERWFWFAPPFHPGQSALLHKQPDNIYRIDLQLGPDTDPKEEATEEKVIPRIKQIVGDAPFRLDWMSVYKFRCAKLDRFVHGRVLFVGDSAHVVSPFGARGGNGGVQDLDNLGWKLAAVLRGDAPPALIETYSEERTHGSAENILNSSRATNFMTPKSPIEALFRDEVLTLSERHPFARRLINSGRLSLPCSLEGMTLQTAGDAPVPPGAVITDAPLTGANGDTWLIREVQGQFTLVGFGDMALPQIDGIARIGINSRGDYPCFDATDGHAIRRYGNAHIYLFRPDGHVCAVFTTPEVAAITAAMKNAMGAAL</sequence>
<dbReference type="OrthoDB" id="9791689at2"/>
<gene>
    <name evidence="5" type="ORF">C8N31_101110</name>
</gene>
<protein>
    <submittedName>
        <fullName evidence="5">3-(3-hydroxy-phenyl)propionate hydroxylase</fullName>
    </submittedName>
</protein>
<dbReference type="GO" id="GO:0016709">
    <property type="term" value="F:oxidoreductase activity, acting on paired donors, with incorporation or reduction of molecular oxygen, NAD(P)H as one donor, and incorporation of one atom of oxygen"/>
    <property type="evidence" value="ECO:0007669"/>
    <property type="project" value="UniProtKB-ARBA"/>
</dbReference>
<dbReference type="RefSeq" id="WP_025046995.1">
    <property type="nucleotide sequence ID" value="NZ_QBKU01000001.1"/>
</dbReference>
<dbReference type="InterPro" id="IPR036188">
    <property type="entry name" value="FAD/NAD-bd_sf"/>
</dbReference>
<name>A0A2T6CJ04_9RHOB</name>
<evidence type="ECO:0000256" key="1">
    <source>
        <dbReference type="ARBA" id="ARBA00001974"/>
    </source>
</evidence>
<dbReference type="InterPro" id="IPR002938">
    <property type="entry name" value="FAD-bd"/>
</dbReference>
<evidence type="ECO:0000313" key="6">
    <source>
        <dbReference type="Proteomes" id="UP000244092"/>
    </source>
</evidence>
<keyword evidence="3" id="KW-0274">FAD</keyword>
<organism evidence="5 6">
    <name type="scientific">Sulfitobacter mediterraneus</name>
    <dbReference type="NCBI Taxonomy" id="83219"/>
    <lineage>
        <taxon>Bacteria</taxon>
        <taxon>Pseudomonadati</taxon>
        <taxon>Pseudomonadota</taxon>
        <taxon>Alphaproteobacteria</taxon>
        <taxon>Rhodobacterales</taxon>
        <taxon>Roseobacteraceae</taxon>
        <taxon>Sulfitobacter</taxon>
    </lineage>
</organism>
<dbReference type="PANTHER" id="PTHR43004">
    <property type="entry name" value="TRK SYSTEM POTASSIUM UPTAKE PROTEIN"/>
    <property type="match status" value="1"/>
</dbReference>
<dbReference type="Gene3D" id="3.30.70.2450">
    <property type="match status" value="1"/>
</dbReference>
<dbReference type="Proteomes" id="UP000244092">
    <property type="component" value="Unassembled WGS sequence"/>
</dbReference>
<dbReference type="NCBIfam" id="NF006002">
    <property type="entry name" value="PRK08132.1"/>
    <property type="match status" value="1"/>
</dbReference>
<dbReference type="PRINTS" id="PR00420">
    <property type="entry name" value="RNGMNOXGNASE"/>
</dbReference>
<comment type="cofactor">
    <cofactor evidence="1">
        <name>FAD</name>
        <dbReference type="ChEBI" id="CHEBI:57692"/>
    </cofactor>
</comment>
<evidence type="ECO:0000259" key="4">
    <source>
        <dbReference type="Pfam" id="PF01494"/>
    </source>
</evidence>